<protein>
    <submittedName>
        <fullName evidence="13">Heme A synthase</fullName>
    </submittedName>
</protein>
<evidence type="ECO:0000256" key="6">
    <source>
        <dbReference type="ARBA" id="ARBA00023002"/>
    </source>
</evidence>
<sequence length="315" mass="33517">MSFPRLILFSILLAWGVVALGAYVRLSDAGLGCPDWPGCYGQLGAPATAQQRQAAQQAFPDRPVETHKAWKEMIHRYAAGSLGLLILGIFVRSWRERAVILRLSALLLALVAFQALLGRWTVTDLLRPAIVSAHLLGGMATLALLVWIGLEARIFGVARAGSSGLRLWALLGLAALAAQIALGGWTSSHYAGLVCGEGLSCRGSWDPAMDMAAAFSLSTRGAPSLDALTAIHWSHRIGALAVAAIVAGFATRLLRQAGMRRFAWVLLALLALQIALGLANVAWDLPLAAAVLHNAVAALLLALMVAVNWKLWRDS</sequence>
<evidence type="ECO:0000256" key="8">
    <source>
        <dbReference type="ARBA" id="ARBA00023133"/>
    </source>
</evidence>
<keyword evidence="6" id="KW-0560">Oxidoreductase</keyword>
<feature type="transmembrane region" description="Helical" evidence="12">
    <location>
        <begin position="99"/>
        <end position="117"/>
    </location>
</feature>
<organism evidence="13 14">
    <name type="scientific">Sulfurimicrobium lacus</name>
    <dbReference type="NCBI Taxonomy" id="2715678"/>
    <lineage>
        <taxon>Bacteria</taxon>
        <taxon>Pseudomonadati</taxon>
        <taxon>Pseudomonadota</taxon>
        <taxon>Betaproteobacteria</taxon>
        <taxon>Nitrosomonadales</taxon>
        <taxon>Sulfuricellaceae</taxon>
        <taxon>Sulfurimicrobium</taxon>
    </lineage>
</organism>
<dbReference type="GO" id="GO:0046872">
    <property type="term" value="F:metal ion binding"/>
    <property type="evidence" value="ECO:0007669"/>
    <property type="project" value="UniProtKB-KW"/>
</dbReference>
<evidence type="ECO:0000256" key="11">
    <source>
        <dbReference type="ARBA" id="ARBA00023444"/>
    </source>
</evidence>
<dbReference type="InterPro" id="IPR003780">
    <property type="entry name" value="COX15/CtaA_fam"/>
</dbReference>
<feature type="transmembrane region" description="Helical" evidence="12">
    <location>
        <begin position="262"/>
        <end position="283"/>
    </location>
</feature>
<keyword evidence="10" id="KW-1015">Disulfide bond</keyword>
<keyword evidence="3 12" id="KW-0812">Transmembrane</keyword>
<dbReference type="GO" id="GO:0006784">
    <property type="term" value="P:heme A biosynthetic process"/>
    <property type="evidence" value="ECO:0007669"/>
    <property type="project" value="InterPro"/>
</dbReference>
<comment type="pathway">
    <text evidence="11">Porphyrin-containing compound metabolism.</text>
</comment>
<gene>
    <name evidence="13" type="ORF">SKTS_23760</name>
</gene>
<keyword evidence="5 12" id="KW-1133">Transmembrane helix</keyword>
<feature type="transmembrane region" description="Helical" evidence="12">
    <location>
        <begin position="233"/>
        <end position="250"/>
    </location>
</feature>
<evidence type="ECO:0000313" key="14">
    <source>
        <dbReference type="Proteomes" id="UP000502260"/>
    </source>
</evidence>
<evidence type="ECO:0000256" key="12">
    <source>
        <dbReference type="SAM" id="Phobius"/>
    </source>
</evidence>
<keyword evidence="14" id="KW-1185">Reference proteome</keyword>
<evidence type="ECO:0000256" key="4">
    <source>
        <dbReference type="ARBA" id="ARBA00022723"/>
    </source>
</evidence>
<evidence type="ECO:0000256" key="9">
    <source>
        <dbReference type="ARBA" id="ARBA00023136"/>
    </source>
</evidence>
<evidence type="ECO:0000256" key="1">
    <source>
        <dbReference type="ARBA" id="ARBA00004141"/>
    </source>
</evidence>
<keyword evidence="9 12" id="KW-0472">Membrane</keyword>
<name>A0A6F8VDS1_9PROT</name>
<dbReference type="PANTHER" id="PTHR35457:SF1">
    <property type="entry name" value="HEME A SYNTHASE"/>
    <property type="match status" value="1"/>
</dbReference>
<comment type="subcellular location">
    <subcellularLocation>
        <location evidence="1">Membrane</location>
        <topology evidence="1">Multi-pass membrane protein</topology>
    </subcellularLocation>
</comment>
<dbReference type="GO" id="GO:0016020">
    <property type="term" value="C:membrane"/>
    <property type="evidence" value="ECO:0007669"/>
    <property type="project" value="UniProtKB-SubCell"/>
</dbReference>
<dbReference type="EMBL" id="AP022853">
    <property type="protein sequence ID" value="BCB27490.1"/>
    <property type="molecule type" value="Genomic_DNA"/>
</dbReference>
<keyword evidence="4" id="KW-0479">Metal-binding</keyword>
<accession>A0A6F8VDS1</accession>
<proteinExistence type="predicted"/>
<evidence type="ECO:0000256" key="5">
    <source>
        <dbReference type="ARBA" id="ARBA00022989"/>
    </source>
</evidence>
<dbReference type="Pfam" id="PF02628">
    <property type="entry name" value="COX15-CtaA"/>
    <property type="match status" value="1"/>
</dbReference>
<evidence type="ECO:0000256" key="2">
    <source>
        <dbReference type="ARBA" id="ARBA00022475"/>
    </source>
</evidence>
<dbReference type="GO" id="GO:0016491">
    <property type="term" value="F:oxidoreductase activity"/>
    <property type="evidence" value="ECO:0007669"/>
    <property type="project" value="UniProtKB-KW"/>
</dbReference>
<evidence type="ECO:0000256" key="7">
    <source>
        <dbReference type="ARBA" id="ARBA00023004"/>
    </source>
</evidence>
<dbReference type="RefSeq" id="WP_173065198.1">
    <property type="nucleotide sequence ID" value="NZ_AP022853.1"/>
</dbReference>
<dbReference type="AlphaFoldDB" id="A0A6F8VDS1"/>
<feature type="transmembrane region" description="Helical" evidence="12">
    <location>
        <begin position="167"/>
        <end position="185"/>
    </location>
</feature>
<keyword evidence="8" id="KW-0350">Heme biosynthesis</keyword>
<reference evidence="14" key="1">
    <citation type="submission" date="2020-03" db="EMBL/GenBank/DDBJ databases">
        <title>Complete genome sequence of sulfur-oxidizing bacterium skT11.</title>
        <authorList>
            <person name="Kanda M."/>
            <person name="Kojima H."/>
            <person name="Fukui M."/>
        </authorList>
    </citation>
    <scope>NUCLEOTIDE SEQUENCE [LARGE SCALE GENOMIC DNA]</scope>
    <source>
        <strain evidence="14">skT11</strain>
    </source>
</reference>
<feature type="transmembrane region" description="Helical" evidence="12">
    <location>
        <begin position="74"/>
        <end position="92"/>
    </location>
</feature>
<dbReference type="InterPro" id="IPR050450">
    <property type="entry name" value="COX15/CtaA_HemeA_synthase"/>
</dbReference>
<dbReference type="Proteomes" id="UP000502260">
    <property type="component" value="Chromosome"/>
</dbReference>
<dbReference type="PANTHER" id="PTHR35457">
    <property type="entry name" value="HEME A SYNTHASE"/>
    <property type="match status" value="1"/>
</dbReference>
<evidence type="ECO:0000313" key="13">
    <source>
        <dbReference type="EMBL" id="BCB27490.1"/>
    </source>
</evidence>
<feature type="transmembrane region" description="Helical" evidence="12">
    <location>
        <begin position="129"/>
        <end position="155"/>
    </location>
</feature>
<keyword evidence="2" id="KW-1003">Cell membrane</keyword>
<evidence type="ECO:0000256" key="10">
    <source>
        <dbReference type="ARBA" id="ARBA00023157"/>
    </source>
</evidence>
<dbReference type="KEGG" id="slac:SKTS_23760"/>
<feature type="transmembrane region" description="Helical" evidence="12">
    <location>
        <begin position="289"/>
        <end position="309"/>
    </location>
</feature>
<keyword evidence="7" id="KW-0408">Iron</keyword>
<evidence type="ECO:0000256" key="3">
    <source>
        <dbReference type="ARBA" id="ARBA00022692"/>
    </source>
</evidence>